<name>A0A5K7XBW5_9BACT</name>
<evidence type="ECO:0000313" key="1">
    <source>
        <dbReference type="EMBL" id="BBO33442.1"/>
    </source>
</evidence>
<dbReference type="KEGG" id="lpav:PLANPX_3054"/>
<keyword evidence="2" id="KW-1185">Reference proteome</keyword>
<reference evidence="2" key="1">
    <citation type="submission" date="2019-10" db="EMBL/GenBank/DDBJ databases">
        <title>Lacipirellula parvula gen. nov., sp. nov., representing a lineage of planctomycetes widespread in freshwater anoxic habitats, and description of the family Lacipirellulaceae.</title>
        <authorList>
            <person name="Dedysh S.N."/>
            <person name="Kulichevskaya I.S."/>
            <person name="Beletsky A.V."/>
            <person name="Rakitin A.L."/>
            <person name="Mardanov A.V."/>
            <person name="Ivanova A.A."/>
            <person name="Saltykova V.X."/>
            <person name="Rijpstra W.I.C."/>
            <person name="Sinninghe Damste J.S."/>
            <person name="Ravin N.V."/>
        </authorList>
    </citation>
    <scope>NUCLEOTIDE SEQUENCE [LARGE SCALE GENOMIC DNA]</scope>
    <source>
        <strain evidence="2">PX69</strain>
    </source>
</reference>
<accession>A0A5K7XBW5</accession>
<gene>
    <name evidence="1" type="ORF">PLANPX_3054</name>
</gene>
<proteinExistence type="predicted"/>
<dbReference type="Proteomes" id="UP000326837">
    <property type="component" value="Chromosome"/>
</dbReference>
<evidence type="ECO:0000313" key="2">
    <source>
        <dbReference type="Proteomes" id="UP000326837"/>
    </source>
</evidence>
<protein>
    <submittedName>
        <fullName evidence="1">Uncharacterized protein</fullName>
    </submittedName>
</protein>
<organism evidence="1 2">
    <name type="scientific">Lacipirellula parvula</name>
    <dbReference type="NCBI Taxonomy" id="2650471"/>
    <lineage>
        <taxon>Bacteria</taxon>
        <taxon>Pseudomonadati</taxon>
        <taxon>Planctomycetota</taxon>
        <taxon>Planctomycetia</taxon>
        <taxon>Pirellulales</taxon>
        <taxon>Lacipirellulaceae</taxon>
        <taxon>Lacipirellula</taxon>
    </lineage>
</organism>
<sequence length="40" mass="4643">MANWKLACQQKGKRRRHFISLADVEAPTQWASRHRPPSIA</sequence>
<dbReference type="EMBL" id="AP021861">
    <property type="protein sequence ID" value="BBO33442.1"/>
    <property type="molecule type" value="Genomic_DNA"/>
</dbReference>
<dbReference type="AlphaFoldDB" id="A0A5K7XBW5"/>